<dbReference type="Proteomes" id="UP000009080">
    <property type="component" value="Chromosome"/>
</dbReference>
<feature type="domain" description="DUF6316" evidence="1">
    <location>
        <begin position="4"/>
        <end position="54"/>
    </location>
</feature>
<accession>C5BMU6</accession>
<dbReference type="GeneID" id="58408278"/>
<dbReference type="RefSeq" id="WP_015817912.1">
    <property type="nucleotide sequence ID" value="NC_012997.1"/>
</dbReference>
<name>C5BMU6_TERTT</name>
<sequence>MIYRKGEGERTWYRTDRCFRVGEDWYIATREGKDIGPFKSRVTAERSAERLIAILREDRKDVDNYTRKLVLEGIWADTNFA</sequence>
<dbReference type="eggNOG" id="ENOG50349GU">
    <property type="taxonomic scope" value="Bacteria"/>
</dbReference>
<dbReference type="OrthoDB" id="6199386at2"/>
<dbReference type="Pfam" id="PF19837">
    <property type="entry name" value="DUF6316"/>
    <property type="match status" value="1"/>
</dbReference>
<dbReference type="EMBL" id="CP001614">
    <property type="protein sequence ID" value="ACR11801.1"/>
    <property type="molecule type" value="Genomic_DNA"/>
</dbReference>
<evidence type="ECO:0000313" key="3">
    <source>
        <dbReference type="Proteomes" id="UP000009080"/>
    </source>
</evidence>
<gene>
    <name evidence="2" type="ordered locus">TERTU_0432</name>
</gene>
<keyword evidence="3" id="KW-1185">Reference proteome</keyword>
<dbReference type="HOGENOM" id="CLU_2572706_0_0_6"/>
<protein>
    <recommendedName>
        <fullName evidence="1">DUF6316 domain-containing protein</fullName>
    </recommendedName>
</protein>
<dbReference type="AlphaFoldDB" id="C5BMU6"/>
<reference evidence="2 3" key="1">
    <citation type="journal article" date="2009" name="PLoS ONE">
        <title>The complete genome of Teredinibacter turnerae T7901: an intracellular endosymbiont of marine wood-boring bivalves (shipworms).</title>
        <authorList>
            <person name="Yang J.C."/>
            <person name="Madupu R."/>
            <person name="Durkin A.S."/>
            <person name="Ekborg N.A."/>
            <person name="Pedamallu C.S."/>
            <person name="Hostetler J.B."/>
            <person name="Radune D."/>
            <person name="Toms B.S."/>
            <person name="Henrissat B."/>
            <person name="Coutinho P.M."/>
            <person name="Schwarz S."/>
            <person name="Field L."/>
            <person name="Trindade-Silva A.E."/>
            <person name="Soares C.A.G."/>
            <person name="Elshahawi S."/>
            <person name="Hanora A."/>
            <person name="Schmidt E.W."/>
            <person name="Haygood M.G."/>
            <person name="Posfai J."/>
            <person name="Benner J."/>
            <person name="Madinger C."/>
            <person name="Nove J."/>
            <person name="Anton B."/>
            <person name="Chaudhary K."/>
            <person name="Foster J."/>
            <person name="Holman A."/>
            <person name="Kumar S."/>
            <person name="Lessard P.A."/>
            <person name="Luyten Y.A."/>
            <person name="Slatko B."/>
            <person name="Wood N."/>
            <person name="Wu B."/>
            <person name="Teplitski M."/>
            <person name="Mougous J.D."/>
            <person name="Ward N."/>
            <person name="Eisen J.A."/>
            <person name="Badger J.H."/>
            <person name="Distel D.L."/>
        </authorList>
    </citation>
    <scope>NUCLEOTIDE SEQUENCE [LARGE SCALE GENOMIC DNA]</scope>
    <source>
        <strain evidence="3">ATCC 39867 / T7901</strain>
    </source>
</reference>
<dbReference type="InterPro" id="IPR045630">
    <property type="entry name" value="DUF6316"/>
</dbReference>
<dbReference type="KEGG" id="ttu:TERTU_0432"/>
<evidence type="ECO:0000259" key="1">
    <source>
        <dbReference type="Pfam" id="PF19837"/>
    </source>
</evidence>
<proteinExistence type="predicted"/>
<organism evidence="2 3">
    <name type="scientific">Teredinibacter turnerae (strain ATCC 39867 / T7901)</name>
    <dbReference type="NCBI Taxonomy" id="377629"/>
    <lineage>
        <taxon>Bacteria</taxon>
        <taxon>Pseudomonadati</taxon>
        <taxon>Pseudomonadota</taxon>
        <taxon>Gammaproteobacteria</taxon>
        <taxon>Cellvibrionales</taxon>
        <taxon>Cellvibrionaceae</taxon>
        <taxon>Teredinibacter</taxon>
    </lineage>
</organism>
<evidence type="ECO:0000313" key="2">
    <source>
        <dbReference type="EMBL" id="ACR11801.1"/>
    </source>
</evidence>